<accession>A0A8D0VZN6</accession>
<dbReference type="SUPFAM" id="SSF50729">
    <property type="entry name" value="PH domain-like"/>
    <property type="match status" value="1"/>
</dbReference>
<organism evidence="7 8">
    <name type="scientific">Sus scrofa</name>
    <name type="common">Pig</name>
    <dbReference type="NCBI Taxonomy" id="9823"/>
    <lineage>
        <taxon>Eukaryota</taxon>
        <taxon>Metazoa</taxon>
        <taxon>Chordata</taxon>
        <taxon>Craniata</taxon>
        <taxon>Vertebrata</taxon>
        <taxon>Euteleostomi</taxon>
        <taxon>Mammalia</taxon>
        <taxon>Eutheria</taxon>
        <taxon>Laurasiatheria</taxon>
        <taxon>Artiodactyla</taxon>
        <taxon>Suina</taxon>
        <taxon>Suidae</taxon>
        <taxon>Sus</taxon>
    </lineage>
</organism>
<dbReference type="Pfam" id="PF15410">
    <property type="entry name" value="PH_9"/>
    <property type="match status" value="1"/>
</dbReference>
<feature type="compositionally biased region" description="Low complexity" evidence="5">
    <location>
        <begin position="162"/>
        <end position="172"/>
    </location>
</feature>
<dbReference type="CDD" id="cd13295">
    <property type="entry name" value="PH_EFA6"/>
    <property type="match status" value="1"/>
</dbReference>
<reference evidence="7" key="1">
    <citation type="submission" date="2025-08" db="UniProtKB">
        <authorList>
            <consortium name="Ensembl"/>
        </authorList>
    </citation>
    <scope>IDENTIFICATION</scope>
</reference>
<feature type="region of interest" description="Disordered" evidence="5">
    <location>
        <begin position="868"/>
        <end position="921"/>
    </location>
</feature>
<dbReference type="Ensembl" id="ENSSSCT00030030780.1">
    <property type="protein sequence ID" value="ENSSSCP00030013832.1"/>
    <property type="gene ID" value="ENSSSCG00030022169.1"/>
</dbReference>
<feature type="compositionally biased region" description="Basic residues" evidence="5">
    <location>
        <begin position="908"/>
        <end position="921"/>
    </location>
</feature>
<feature type="compositionally biased region" description="Basic and acidic residues" evidence="5">
    <location>
        <begin position="32"/>
        <end position="41"/>
    </location>
</feature>
<comment type="subcellular location">
    <subcellularLocation>
        <location evidence="1">Cell membrane</location>
    </subcellularLocation>
</comment>
<dbReference type="GO" id="GO:0005085">
    <property type="term" value="F:guanyl-nucleotide exchange factor activity"/>
    <property type="evidence" value="ECO:0007669"/>
    <property type="project" value="UniProtKB-KW"/>
</dbReference>
<dbReference type="AlphaFoldDB" id="A0A8D0VZN6"/>
<name>A0A8D0VZN6_PIG</name>
<feature type="compositionally biased region" description="Low complexity" evidence="5">
    <location>
        <begin position="415"/>
        <end position="427"/>
    </location>
</feature>
<dbReference type="SUPFAM" id="SSF48425">
    <property type="entry name" value="Sec7 domain"/>
    <property type="match status" value="1"/>
</dbReference>
<dbReference type="GO" id="GO:0032012">
    <property type="term" value="P:regulation of ARF protein signal transduction"/>
    <property type="evidence" value="ECO:0007669"/>
    <property type="project" value="InterPro"/>
</dbReference>
<evidence type="ECO:0000256" key="2">
    <source>
        <dbReference type="ARBA" id="ARBA00022475"/>
    </source>
</evidence>
<dbReference type="Gene3D" id="2.30.29.30">
    <property type="entry name" value="Pleckstrin-homology domain (PH domain)/Phosphotyrosine-binding domain (PTB)"/>
    <property type="match status" value="1"/>
</dbReference>
<feature type="compositionally biased region" description="Acidic residues" evidence="5">
    <location>
        <begin position="173"/>
        <end position="182"/>
    </location>
</feature>
<keyword evidence="4" id="KW-0472">Membrane</keyword>
<feature type="region of interest" description="Disordered" evidence="5">
    <location>
        <begin position="156"/>
        <end position="214"/>
    </location>
</feature>
<keyword evidence="2" id="KW-1003">Cell membrane</keyword>
<dbReference type="GO" id="GO:0005886">
    <property type="term" value="C:plasma membrane"/>
    <property type="evidence" value="ECO:0007669"/>
    <property type="project" value="UniProtKB-SubCell"/>
</dbReference>
<feature type="domain" description="PH" evidence="6">
    <location>
        <begin position="642"/>
        <end position="757"/>
    </location>
</feature>
<dbReference type="InterPro" id="IPR011993">
    <property type="entry name" value="PH-like_dom_sf"/>
</dbReference>
<dbReference type="SMART" id="SM00233">
    <property type="entry name" value="PH"/>
    <property type="match status" value="1"/>
</dbReference>
<evidence type="ECO:0000256" key="5">
    <source>
        <dbReference type="SAM" id="MobiDB-lite"/>
    </source>
</evidence>
<feature type="region of interest" description="Disordered" evidence="5">
    <location>
        <begin position="350"/>
        <end position="543"/>
    </location>
</feature>
<feature type="region of interest" description="Disordered" evidence="5">
    <location>
        <begin position="22"/>
        <end position="110"/>
    </location>
</feature>
<dbReference type="InterPro" id="IPR041681">
    <property type="entry name" value="PH_9"/>
</dbReference>
<dbReference type="InterPro" id="IPR001849">
    <property type="entry name" value="PH_domain"/>
</dbReference>
<feature type="region of interest" description="Disordered" evidence="5">
    <location>
        <begin position="251"/>
        <end position="332"/>
    </location>
</feature>
<dbReference type="FunFam" id="2.30.29.30:FF:000267">
    <property type="entry name" value="PH and SEC7 domain-containing protein 4"/>
    <property type="match status" value="1"/>
</dbReference>
<evidence type="ECO:0000256" key="3">
    <source>
        <dbReference type="ARBA" id="ARBA00022658"/>
    </source>
</evidence>
<dbReference type="GO" id="GO:0005543">
    <property type="term" value="F:phospholipid binding"/>
    <property type="evidence" value="ECO:0007669"/>
    <property type="project" value="InterPro"/>
</dbReference>
<dbReference type="PANTHER" id="PTHR10663:SF338">
    <property type="entry name" value="PH AND SEC7 DOMAIN-CONTAINING PROTEIN 4"/>
    <property type="match status" value="1"/>
</dbReference>
<sequence length="921" mass="101125">MMGDDRLCEPAKPVEFLDVYLGDNLRPHPGVHLRETGDRQDPLQPWGEQTWPSYSPDSVRQDAYPGASSPEPMHLGIGPSQDEARQQSESSRSPRDSQPLGSPRQSQSTSTQVVFWAGILQAQMCVLDLEEELEKTEGLRAELRCCLPTAPTDLPAFPSSPVAPQDPGPAVDVDVDEDEALGEDGSRPEGDDQNPGWLREGTPDSSPEWGAEEESLFFDNPLFLESPCSDTSASETHFSWGFSDCCADVTTGPQSPQSLELPPPGGRVPWQLGSETDPEDTENPGGPTTPPFPVPIYRLHTSAWATVDAATEGIPTAPSSQRESEAPLEDSLDLIQSAASCEDKALTWEIGQVGSDSSTTPNPVQPWALHSPEGWQREEVPSWPLEPLSSQDRGDRDAECPQGSAPCTETPGSWGSPASSLEPSSPESEGRGPGPQPSPVSSGEGSPQLRSHQPGSELPKWALDASSPSLLETDGAEPHSLETEEAGGTLNLGKEVKSEGPARTAEAGAVQPDVRLTSPEGLPESPMPQAQLPEEGLGPQAGDKLANGIRNDKMAWNLASRLYHLEGFRKSEVAAFLRKNDFSRAVAEEYLSFFQFGGQSLEKLEWAVDEEDAATPEKARPSPPAGKMSNPFLQLAQDPTVPTYKQGILARKMHQDADGKKTPWGKRGWKMIHTLLRGMVLYFLKGEDLRLEGESLVGQMVDEPVGVHHSLATPATHYTKKPHVFQLRTADWRLYLFQAPTAQEMTSWIARINLAAATHSAPPFPAAVGSQRRFVRPILPMGPAQSSLEEQHRSHENCLDAASDDLLDLQRNLPERRGRSRELEDYRLRKEYLEYEKTRYETYVELLVARLRCPADSLDLWEEQLGREAAGTQEPKPSLKKSHSSPSLHQDEAPTTAKVKRNISERRTYRKIIPKRNRNQL</sequence>
<proteinExistence type="predicted"/>
<protein>
    <recommendedName>
        <fullName evidence="6">PH domain-containing protein</fullName>
    </recommendedName>
</protein>
<evidence type="ECO:0000313" key="8">
    <source>
        <dbReference type="Proteomes" id="UP000694570"/>
    </source>
</evidence>
<evidence type="ECO:0000256" key="4">
    <source>
        <dbReference type="ARBA" id="ARBA00023136"/>
    </source>
</evidence>
<evidence type="ECO:0000256" key="1">
    <source>
        <dbReference type="ARBA" id="ARBA00004236"/>
    </source>
</evidence>
<dbReference type="PANTHER" id="PTHR10663">
    <property type="entry name" value="GUANYL-NUCLEOTIDE EXCHANGE FACTOR"/>
    <property type="match status" value="1"/>
</dbReference>
<dbReference type="PROSITE" id="PS50003">
    <property type="entry name" value="PH_DOMAIN"/>
    <property type="match status" value="1"/>
</dbReference>
<evidence type="ECO:0000259" key="6">
    <source>
        <dbReference type="PROSITE" id="PS50003"/>
    </source>
</evidence>
<dbReference type="InterPro" id="IPR035999">
    <property type="entry name" value="Sec7_dom_sf"/>
</dbReference>
<keyword evidence="3" id="KW-0344">Guanine-nucleotide releasing factor</keyword>
<dbReference type="InterPro" id="IPR001605">
    <property type="entry name" value="PH_dom-spectrin-type"/>
</dbReference>
<feature type="compositionally biased region" description="Polar residues" evidence="5">
    <location>
        <begin position="99"/>
        <end position="110"/>
    </location>
</feature>
<dbReference type="PRINTS" id="PR00683">
    <property type="entry name" value="SPECTRINPH"/>
</dbReference>
<dbReference type="Proteomes" id="UP000694570">
    <property type="component" value="Unplaced"/>
</dbReference>
<evidence type="ECO:0000313" key="7">
    <source>
        <dbReference type="Ensembl" id="ENSSSCP00030013832.1"/>
    </source>
</evidence>